<comment type="caution">
    <text evidence="2">The sequence shown here is derived from an EMBL/GenBank/DDBJ whole genome shotgun (WGS) entry which is preliminary data.</text>
</comment>
<dbReference type="VEuPathDB" id="ToxoDB:cyc_06560"/>
<dbReference type="EMBL" id="JROU02000911">
    <property type="protein sequence ID" value="OEH77974.1"/>
    <property type="molecule type" value="Genomic_DNA"/>
</dbReference>
<feature type="region of interest" description="Disordered" evidence="1">
    <location>
        <begin position="1"/>
        <end position="20"/>
    </location>
</feature>
<reference evidence="2 3" key="1">
    <citation type="journal article" date="2016" name="BMC Genomics">
        <title>Comparative genomics reveals Cyclospora cayetanensis possesses coccidia-like metabolism and invasion components but unique surface antigens.</title>
        <authorList>
            <person name="Liu S."/>
            <person name="Wang L."/>
            <person name="Zheng H."/>
            <person name="Xu Z."/>
            <person name="Roellig D.M."/>
            <person name="Li N."/>
            <person name="Frace M.A."/>
            <person name="Tang K."/>
            <person name="Arrowood M.J."/>
            <person name="Moss D.M."/>
            <person name="Zhang L."/>
            <person name="Feng Y."/>
            <person name="Xiao L."/>
        </authorList>
    </citation>
    <scope>NUCLEOTIDE SEQUENCE [LARGE SCALE GENOMIC DNA]</scope>
    <source>
        <strain evidence="2 3">CHN_HEN01</strain>
    </source>
</reference>
<dbReference type="AlphaFoldDB" id="A0A1D3D3E3"/>
<protein>
    <submittedName>
        <fullName evidence="2">Uncharacterized protein</fullName>
    </submittedName>
</protein>
<organism evidence="2 3">
    <name type="scientific">Cyclospora cayetanensis</name>
    <dbReference type="NCBI Taxonomy" id="88456"/>
    <lineage>
        <taxon>Eukaryota</taxon>
        <taxon>Sar</taxon>
        <taxon>Alveolata</taxon>
        <taxon>Apicomplexa</taxon>
        <taxon>Conoidasida</taxon>
        <taxon>Coccidia</taxon>
        <taxon>Eucoccidiorida</taxon>
        <taxon>Eimeriorina</taxon>
        <taxon>Eimeriidae</taxon>
        <taxon>Cyclospora</taxon>
    </lineage>
</organism>
<dbReference type="Proteomes" id="UP000095192">
    <property type="component" value="Unassembled WGS sequence"/>
</dbReference>
<evidence type="ECO:0000313" key="3">
    <source>
        <dbReference type="Proteomes" id="UP000095192"/>
    </source>
</evidence>
<sequence>MHEQQQPFEQQSLHPHALGPGQRQGVLCFMEDSPVAGPRAHGNSISGALDATVCRASNLAPAACLQHMGKQQRLWLCEKRSQRSEYTVQNGTVAHDAGAQRFHRPLSTSPDDKNTHSSFDGDSTATGDAYSCAVSGA</sequence>
<feature type="compositionally biased region" description="Polar residues" evidence="1">
    <location>
        <begin position="116"/>
        <end position="126"/>
    </location>
</feature>
<keyword evidence="3" id="KW-1185">Reference proteome</keyword>
<gene>
    <name evidence="2" type="ORF">cyc_06560</name>
</gene>
<name>A0A1D3D3E3_9EIME</name>
<dbReference type="InParanoid" id="A0A1D3D3E3"/>
<accession>A0A1D3D3E3</accession>
<proteinExistence type="predicted"/>
<evidence type="ECO:0000256" key="1">
    <source>
        <dbReference type="SAM" id="MobiDB-lite"/>
    </source>
</evidence>
<evidence type="ECO:0000313" key="2">
    <source>
        <dbReference type="EMBL" id="OEH77974.1"/>
    </source>
</evidence>
<feature type="region of interest" description="Disordered" evidence="1">
    <location>
        <begin position="88"/>
        <end position="137"/>
    </location>
</feature>
<feature type="compositionally biased region" description="Polar residues" evidence="1">
    <location>
        <begin position="1"/>
        <end position="13"/>
    </location>
</feature>